<dbReference type="GO" id="GO:0005829">
    <property type="term" value="C:cytosol"/>
    <property type="evidence" value="ECO:0007669"/>
    <property type="project" value="TreeGrafter"/>
</dbReference>
<dbReference type="GO" id="GO:0019878">
    <property type="term" value="P:lysine biosynthetic process via aminoadipic acid"/>
    <property type="evidence" value="ECO:0007669"/>
    <property type="project" value="TreeGrafter"/>
</dbReference>
<keyword evidence="5" id="KW-1185">Reference proteome</keyword>
<reference evidence="5" key="1">
    <citation type="submission" date="2016-05" db="EMBL/GenBank/DDBJ databases">
        <title>Comparative genomics of biotechnologically important yeasts.</title>
        <authorList>
            <consortium name="DOE Joint Genome Institute"/>
            <person name="Riley R."/>
            <person name="Haridas S."/>
            <person name="Wolfe K.H."/>
            <person name="Lopes M.R."/>
            <person name="Hittinger C.T."/>
            <person name="Goker M."/>
            <person name="Salamov A."/>
            <person name="Wisecaver J."/>
            <person name="Long T.M."/>
            <person name="Aerts A.L."/>
            <person name="Barry K."/>
            <person name="Choi C."/>
            <person name="Clum A."/>
            <person name="Coughlan A.Y."/>
            <person name="Deshpande S."/>
            <person name="Douglass A.P."/>
            <person name="Hanson S.J."/>
            <person name="Klenk H.-P."/>
            <person name="Labutti K."/>
            <person name="Lapidus A."/>
            <person name="Lindquist E."/>
            <person name="Lipzen A."/>
            <person name="Meier-Kolthoff J.P."/>
            <person name="Ohm R.A."/>
            <person name="Otillar R.P."/>
            <person name="Pangilinan J."/>
            <person name="Peng Y."/>
            <person name="Rokas A."/>
            <person name="Rosa C.A."/>
            <person name="Scheuner C."/>
            <person name="Sibirny A.A."/>
            <person name="Slot J.C."/>
            <person name="Stielow J.B."/>
            <person name="Sun H."/>
            <person name="Kurtzman C.P."/>
            <person name="Blackwell M."/>
            <person name="Grigoriev I.V."/>
            <person name="Jeffries T.W."/>
        </authorList>
    </citation>
    <scope>NUCLEOTIDE SEQUENCE [LARGE SCALE GENOMIC DNA]</scope>
    <source>
        <strain evidence="5">NRRL Y-17324</strain>
    </source>
</reference>
<dbReference type="GO" id="GO:0008897">
    <property type="term" value="F:holo-[acyl-carrier-protein] synthase activity"/>
    <property type="evidence" value="ECO:0007669"/>
    <property type="project" value="UniProtKB-EC"/>
</dbReference>
<dbReference type="GO" id="GO:0000287">
    <property type="term" value="F:magnesium ion binding"/>
    <property type="evidence" value="ECO:0007669"/>
    <property type="project" value="InterPro"/>
</dbReference>
<evidence type="ECO:0000313" key="4">
    <source>
        <dbReference type="EMBL" id="ODV80051.1"/>
    </source>
</evidence>
<dbReference type="InterPro" id="IPR037143">
    <property type="entry name" value="4-PPantetheinyl_Trfase_dom_sf"/>
</dbReference>
<dbReference type="AlphaFoldDB" id="A0A1E4SKL8"/>
<evidence type="ECO:0000256" key="1">
    <source>
        <dbReference type="ARBA" id="ARBA00013172"/>
    </source>
</evidence>
<dbReference type="InterPro" id="IPR008278">
    <property type="entry name" value="4-PPantetheinyl_Trfase_dom"/>
</dbReference>
<protein>
    <recommendedName>
        <fullName evidence="1">holo-[acyl-carrier-protein] synthase</fullName>
        <ecNumber evidence="1">2.7.8.7</ecNumber>
    </recommendedName>
</protein>
<keyword evidence="2" id="KW-0808">Transferase</keyword>
<name>A0A1E4SKL8_9ASCO</name>
<gene>
    <name evidence="4" type="ORF">CANTADRAFT_5725</name>
</gene>
<dbReference type="RefSeq" id="XP_020065173.1">
    <property type="nucleotide sequence ID" value="XM_020210673.1"/>
</dbReference>
<dbReference type="EMBL" id="KV453911">
    <property type="protein sequence ID" value="ODV80051.1"/>
    <property type="molecule type" value="Genomic_DNA"/>
</dbReference>
<proteinExistence type="predicted"/>
<evidence type="ECO:0000256" key="2">
    <source>
        <dbReference type="ARBA" id="ARBA00022679"/>
    </source>
</evidence>
<dbReference type="GeneID" id="30984809"/>
<dbReference type="EC" id="2.7.8.7" evidence="1"/>
<dbReference type="Gene3D" id="3.90.470.20">
    <property type="entry name" value="4'-phosphopantetheinyl transferase domain"/>
    <property type="match status" value="1"/>
</dbReference>
<dbReference type="Proteomes" id="UP000094285">
    <property type="component" value="Unassembled WGS sequence"/>
</dbReference>
<dbReference type="OrthoDB" id="26719at2759"/>
<dbReference type="PANTHER" id="PTHR12215:SF10">
    <property type="entry name" value="L-AMINOADIPATE-SEMIALDEHYDE DEHYDROGENASE-PHOSPHOPANTETHEINYL TRANSFERASE"/>
    <property type="match status" value="1"/>
</dbReference>
<dbReference type="SUPFAM" id="SSF56214">
    <property type="entry name" value="4'-phosphopantetheinyl transferase"/>
    <property type="match status" value="2"/>
</dbReference>
<sequence>MVLFSSRNGTIWVFTSDISSLLVLLQDDFNFETVLRLLDNPREQQKVLGIKDIPHRIKTMVNILFTRVVLNAIIEGNIDDPWKTIQFSHNKYGKPLLEANGQKIQFNSSTSDKILSIAIEFSSINSPIGIDLSHSRQTSISDTEFMEQFLPMFHPREHRKLIECSPETRYFMFNHLWTLKEALTKLLGCGLNIDLSDVCFDVEGSMSPDKYNSKQEQSIEEFSVVERNWFRNVEVDIEGLVRQDNEFVSALNKIEFHTYSTVVRQANFDELPVILSLVSQNSDSTVSSIDVNMEKLLNL</sequence>
<evidence type="ECO:0000313" key="5">
    <source>
        <dbReference type="Proteomes" id="UP000094285"/>
    </source>
</evidence>
<dbReference type="PANTHER" id="PTHR12215">
    <property type="entry name" value="PHOSPHOPANTETHEINE TRANSFERASE"/>
    <property type="match status" value="1"/>
</dbReference>
<organism evidence="4 5">
    <name type="scientific">Suhomyces tanzawaensis NRRL Y-17324</name>
    <dbReference type="NCBI Taxonomy" id="984487"/>
    <lineage>
        <taxon>Eukaryota</taxon>
        <taxon>Fungi</taxon>
        <taxon>Dikarya</taxon>
        <taxon>Ascomycota</taxon>
        <taxon>Saccharomycotina</taxon>
        <taxon>Pichiomycetes</taxon>
        <taxon>Debaryomycetaceae</taxon>
        <taxon>Suhomyces</taxon>
    </lineage>
</organism>
<dbReference type="InterPro" id="IPR050559">
    <property type="entry name" value="P-Pant_transferase_sf"/>
</dbReference>
<feature type="domain" description="4'-phosphopantetheinyl transferase" evidence="3">
    <location>
        <begin position="127"/>
        <end position="218"/>
    </location>
</feature>
<dbReference type="STRING" id="984487.A0A1E4SKL8"/>
<accession>A0A1E4SKL8</accession>
<evidence type="ECO:0000259" key="3">
    <source>
        <dbReference type="Pfam" id="PF01648"/>
    </source>
</evidence>
<dbReference type="Pfam" id="PF01648">
    <property type="entry name" value="ACPS"/>
    <property type="match status" value="1"/>
</dbReference>